<dbReference type="HOGENOM" id="CLU_1781053_0_0_1"/>
<sequence length="146" mass="17130">MQNLTYATLEQTLQLKKHFTTIQKLLNKLGEQFQKCLSDSLKQIEEILNQIDNGDQNYQRLLSFYNKPSEISSIDLELIIRSIHQNKLEKWIIDKELLINPIIDMKCSIEQHFRNFQTKISEQLKLLSSNKVLSSIIILVQAQKKT</sequence>
<keyword evidence="2" id="KW-1185">Reference proteome</keyword>
<proteinExistence type="predicted"/>
<dbReference type="KEGG" id="ptm:GSPATT00039834001"/>
<dbReference type="GeneID" id="5041134"/>
<name>A0DY35_PARTE</name>
<evidence type="ECO:0000313" key="2">
    <source>
        <dbReference type="Proteomes" id="UP000000600"/>
    </source>
</evidence>
<dbReference type="RefSeq" id="XP_001455349.1">
    <property type="nucleotide sequence ID" value="XM_001455312.1"/>
</dbReference>
<reference evidence="1 2" key="1">
    <citation type="journal article" date="2006" name="Nature">
        <title>Global trends of whole-genome duplications revealed by the ciliate Paramecium tetraurelia.</title>
        <authorList>
            <consortium name="Genoscope"/>
            <person name="Aury J.-M."/>
            <person name="Jaillon O."/>
            <person name="Duret L."/>
            <person name="Noel B."/>
            <person name="Jubin C."/>
            <person name="Porcel B.M."/>
            <person name="Segurens B."/>
            <person name="Daubin V."/>
            <person name="Anthouard V."/>
            <person name="Aiach N."/>
            <person name="Arnaiz O."/>
            <person name="Billaut A."/>
            <person name="Beisson J."/>
            <person name="Blanc I."/>
            <person name="Bouhouche K."/>
            <person name="Camara F."/>
            <person name="Duharcourt S."/>
            <person name="Guigo R."/>
            <person name="Gogendeau D."/>
            <person name="Katinka M."/>
            <person name="Keller A.-M."/>
            <person name="Kissmehl R."/>
            <person name="Klotz C."/>
            <person name="Koll F."/>
            <person name="Le Moue A."/>
            <person name="Lepere C."/>
            <person name="Malinsky S."/>
            <person name="Nowacki M."/>
            <person name="Nowak J.K."/>
            <person name="Plattner H."/>
            <person name="Poulain J."/>
            <person name="Ruiz F."/>
            <person name="Serrano V."/>
            <person name="Zagulski M."/>
            <person name="Dessen P."/>
            <person name="Betermier M."/>
            <person name="Weissenbach J."/>
            <person name="Scarpelli C."/>
            <person name="Schachter V."/>
            <person name="Sperling L."/>
            <person name="Meyer E."/>
            <person name="Cohen J."/>
            <person name="Wincker P."/>
        </authorList>
    </citation>
    <scope>NUCLEOTIDE SEQUENCE [LARGE SCALE GENOMIC DNA]</scope>
    <source>
        <strain evidence="1 2">Stock d4-2</strain>
    </source>
</reference>
<feature type="non-terminal residue" evidence="1">
    <location>
        <position position="146"/>
    </location>
</feature>
<organism evidence="1 2">
    <name type="scientific">Paramecium tetraurelia</name>
    <dbReference type="NCBI Taxonomy" id="5888"/>
    <lineage>
        <taxon>Eukaryota</taxon>
        <taxon>Sar</taxon>
        <taxon>Alveolata</taxon>
        <taxon>Ciliophora</taxon>
        <taxon>Intramacronucleata</taxon>
        <taxon>Oligohymenophorea</taxon>
        <taxon>Peniculida</taxon>
        <taxon>Parameciidae</taxon>
        <taxon>Paramecium</taxon>
    </lineage>
</organism>
<gene>
    <name evidence="1" type="ORF">GSPATT00039834001</name>
</gene>
<dbReference type="InParanoid" id="A0DY35"/>
<dbReference type="Proteomes" id="UP000000600">
    <property type="component" value="Unassembled WGS sequence"/>
</dbReference>
<evidence type="ECO:0000313" key="1">
    <source>
        <dbReference type="EMBL" id="CAK87952.1"/>
    </source>
</evidence>
<dbReference type="AlphaFoldDB" id="A0DY35"/>
<accession>A0DY35</accession>
<protein>
    <submittedName>
        <fullName evidence="1">Uncharacterized protein</fullName>
    </submittedName>
</protein>
<dbReference type="EMBL" id="CT868643">
    <property type="protein sequence ID" value="CAK87952.1"/>
    <property type="molecule type" value="Genomic_DNA"/>
</dbReference>